<dbReference type="PANTHER" id="PTHR43664:SF1">
    <property type="entry name" value="BETA-METHYLMALYL-COA DEHYDRATASE"/>
    <property type="match status" value="1"/>
</dbReference>
<dbReference type="SUPFAM" id="SSF54637">
    <property type="entry name" value="Thioesterase/thiol ester dehydrase-isomerase"/>
    <property type="match status" value="1"/>
</dbReference>
<dbReference type="Gene3D" id="3.10.129.10">
    <property type="entry name" value="Hotdog Thioesterase"/>
    <property type="match status" value="1"/>
</dbReference>
<dbReference type="InterPro" id="IPR029069">
    <property type="entry name" value="HotDog_dom_sf"/>
</dbReference>
<protein>
    <submittedName>
        <fullName evidence="2">Dehydratase</fullName>
    </submittedName>
</protein>
<dbReference type="InterPro" id="IPR002539">
    <property type="entry name" value="MaoC-like_dom"/>
</dbReference>
<dbReference type="EMBL" id="SACQ01000008">
    <property type="protein sequence ID" value="RVU29559.1"/>
    <property type="molecule type" value="Genomic_DNA"/>
</dbReference>
<evidence type="ECO:0000259" key="1">
    <source>
        <dbReference type="Pfam" id="PF01575"/>
    </source>
</evidence>
<dbReference type="InterPro" id="IPR052342">
    <property type="entry name" value="MCH/BMMD"/>
</dbReference>
<dbReference type="RefSeq" id="WP_127695354.1">
    <property type="nucleotide sequence ID" value="NZ_SACQ01000008.1"/>
</dbReference>
<dbReference type="PANTHER" id="PTHR43664">
    <property type="entry name" value="MONOAMINE OXIDASE-RELATED"/>
    <property type="match status" value="1"/>
</dbReference>
<evidence type="ECO:0000313" key="3">
    <source>
        <dbReference type="Proteomes" id="UP000282818"/>
    </source>
</evidence>
<accession>A0A437Q4Y7</accession>
<sequence length="151" mass="17015">MSKVYLEDYNVGEVFDSPARTLTETDIINFAGLTSDWHPLHTDTTYAENSRFGKRIAHGMLVLSVGMAQLFRISTDTILAKEFVAFYGMDKVRFTAPTFIGDTIKAQATVIEIDYKKPDSGVLLYDVVISNQNDETVCRFDMKLFVARQPS</sequence>
<proteinExistence type="predicted"/>
<name>A0A437Q4Y7_9GAMM</name>
<comment type="caution">
    <text evidence="2">The sequence shown here is derived from an EMBL/GenBank/DDBJ whole genome shotgun (WGS) entry which is preliminary data.</text>
</comment>
<reference evidence="2 3" key="1">
    <citation type="submission" date="2019-01" db="EMBL/GenBank/DDBJ databases">
        <authorList>
            <person name="Chen W.-M."/>
        </authorList>
    </citation>
    <scope>NUCLEOTIDE SEQUENCE [LARGE SCALE GENOMIC DNA]</scope>
    <source>
        <strain evidence="2 3">HPM-16</strain>
    </source>
</reference>
<organism evidence="2 3">
    <name type="scientific">Neptunomonas marina</name>
    <dbReference type="NCBI Taxonomy" id="1815562"/>
    <lineage>
        <taxon>Bacteria</taxon>
        <taxon>Pseudomonadati</taxon>
        <taxon>Pseudomonadota</taxon>
        <taxon>Gammaproteobacteria</taxon>
        <taxon>Oceanospirillales</taxon>
        <taxon>Oceanospirillaceae</taxon>
        <taxon>Neptunomonas</taxon>
    </lineage>
</organism>
<dbReference type="AlphaFoldDB" id="A0A437Q4Y7"/>
<feature type="domain" description="MaoC-like" evidence="1">
    <location>
        <begin position="11"/>
        <end position="116"/>
    </location>
</feature>
<dbReference type="Proteomes" id="UP000282818">
    <property type="component" value="Unassembled WGS sequence"/>
</dbReference>
<evidence type="ECO:0000313" key="2">
    <source>
        <dbReference type="EMBL" id="RVU29559.1"/>
    </source>
</evidence>
<keyword evidence="3" id="KW-1185">Reference proteome</keyword>
<gene>
    <name evidence="2" type="ORF">EOE65_15420</name>
</gene>
<dbReference type="Pfam" id="PF01575">
    <property type="entry name" value="MaoC_dehydratas"/>
    <property type="match status" value="1"/>
</dbReference>